<dbReference type="Gene3D" id="3.40.50.410">
    <property type="entry name" value="von Willebrand factor, type A domain"/>
    <property type="match status" value="1"/>
</dbReference>
<reference evidence="2" key="1">
    <citation type="submission" date="2021-01" db="EMBL/GenBank/DDBJ databases">
        <title>Whole genome shotgun sequence of Virgisporangium aliadipatigenens NBRC 105644.</title>
        <authorList>
            <person name="Komaki H."/>
            <person name="Tamura T."/>
        </authorList>
    </citation>
    <scope>NUCLEOTIDE SEQUENCE</scope>
    <source>
        <strain evidence="2">NBRC 105644</strain>
    </source>
</reference>
<dbReference type="Pfam" id="PF13531">
    <property type="entry name" value="SBP_bac_11"/>
    <property type="match status" value="1"/>
</dbReference>
<accession>A0A8J3YTK1</accession>
<organism evidence="2 3">
    <name type="scientific">Virgisporangium aliadipatigenens</name>
    <dbReference type="NCBI Taxonomy" id="741659"/>
    <lineage>
        <taxon>Bacteria</taxon>
        <taxon>Bacillati</taxon>
        <taxon>Actinomycetota</taxon>
        <taxon>Actinomycetes</taxon>
        <taxon>Micromonosporales</taxon>
        <taxon>Micromonosporaceae</taxon>
        <taxon>Virgisporangium</taxon>
    </lineage>
</organism>
<proteinExistence type="predicted"/>
<sequence length="577" mass="59101">MTGRHRNTTRPGSGLRIVATTVVVIVALAGGAYAYRSFASDNTGGTCADPVKLAVAASPDLAPAVKTAVAEWVRSGVEVSGRCIAVDVAAQESADVAGALAAKTGAAVAGLAGNGQVRVPDVWMPDSSLWLQRLVATGQQIVPSTGQSIAQSPVVLAMPAPTAANLGYPGTPVAWTDIVKKMTSGTGLRAGIVDPARDAAGLSGLVAFGVAAQTVGGAAQGQQLAAATLRGLVTGRSSVRDDLYQRFPKGPEASALASGLAAAPLSEQAVFLYNAKSPAVPLTAVYAEPAPAPLDYPFVAMPSIDPLKASAADQLRIMLGTAGFKDRLAGVGLRAADGSTGKGFPSTAGAPQGGGQGAAAPQLAVVEKLLASWNAMTAPARTLTLIDVSGSMLRPVPTAGNATRMAVTVEASKRGLQLFDDSWVNGLWIFSTELDGTKDYRELVPIGPVASNRGQLVAALDGLKPKENGDTGMYDSIFAAYQALQNGWTEGMVNTLILLTDGENDDKNGLNREQLLGELGKVKDPKRPIRVLIITIGPDVSPTNLKPITDLTGGGVFAAPDPAKIGEIFLQAITTRT</sequence>
<dbReference type="AlphaFoldDB" id="A0A8J3YTK1"/>
<protein>
    <recommendedName>
        <fullName evidence="1">VWFA domain-containing protein</fullName>
    </recommendedName>
</protein>
<dbReference type="Pfam" id="PF00092">
    <property type="entry name" value="VWA"/>
    <property type="match status" value="1"/>
</dbReference>
<dbReference type="EMBL" id="BOPF01000051">
    <property type="protein sequence ID" value="GIJ51619.1"/>
    <property type="molecule type" value="Genomic_DNA"/>
</dbReference>
<dbReference type="InterPro" id="IPR036465">
    <property type="entry name" value="vWFA_dom_sf"/>
</dbReference>
<evidence type="ECO:0000313" key="3">
    <source>
        <dbReference type="Proteomes" id="UP000619260"/>
    </source>
</evidence>
<name>A0A8J3YTK1_9ACTN</name>
<evidence type="ECO:0000259" key="1">
    <source>
        <dbReference type="PROSITE" id="PS50234"/>
    </source>
</evidence>
<dbReference type="InterPro" id="IPR002035">
    <property type="entry name" value="VWF_A"/>
</dbReference>
<dbReference type="PROSITE" id="PS50234">
    <property type="entry name" value="VWFA"/>
    <property type="match status" value="1"/>
</dbReference>
<dbReference type="SUPFAM" id="SSF53300">
    <property type="entry name" value="vWA-like"/>
    <property type="match status" value="1"/>
</dbReference>
<dbReference type="RefSeq" id="WP_203905014.1">
    <property type="nucleotide sequence ID" value="NZ_BOPF01000051.1"/>
</dbReference>
<keyword evidence="3" id="KW-1185">Reference proteome</keyword>
<evidence type="ECO:0000313" key="2">
    <source>
        <dbReference type="EMBL" id="GIJ51619.1"/>
    </source>
</evidence>
<feature type="domain" description="VWFA" evidence="1">
    <location>
        <begin position="381"/>
        <end position="573"/>
    </location>
</feature>
<dbReference type="Proteomes" id="UP000619260">
    <property type="component" value="Unassembled WGS sequence"/>
</dbReference>
<dbReference type="SMART" id="SM00327">
    <property type="entry name" value="VWA"/>
    <property type="match status" value="1"/>
</dbReference>
<gene>
    <name evidence="2" type="ORF">Val02_85050</name>
</gene>
<comment type="caution">
    <text evidence="2">The sequence shown here is derived from an EMBL/GenBank/DDBJ whole genome shotgun (WGS) entry which is preliminary data.</text>
</comment>